<feature type="compositionally biased region" description="Low complexity" evidence="7">
    <location>
        <begin position="20"/>
        <end position="29"/>
    </location>
</feature>
<dbReference type="AlphaFoldDB" id="W1P9C2"/>
<evidence type="ECO:0000313" key="10">
    <source>
        <dbReference type="Proteomes" id="UP000017836"/>
    </source>
</evidence>
<evidence type="ECO:0000256" key="7">
    <source>
        <dbReference type="SAM" id="MobiDB-lite"/>
    </source>
</evidence>
<feature type="compositionally biased region" description="Low complexity" evidence="7">
    <location>
        <begin position="237"/>
        <end position="256"/>
    </location>
</feature>
<feature type="region of interest" description="Disordered" evidence="7">
    <location>
        <begin position="414"/>
        <end position="435"/>
    </location>
</feature>
<dbReference type="SMART" id="SM00380">
    <property type="entry name" value="AP2"/>
    <property type="match status" value="1"/>
</dbReference>
<dbReference type="Pfam" id="PF00847">
    <property type="entry name" value="AP2"/>
    <property type="match status" value="1"/>
</dbReference>
<dbReference type="Gene3D" id="3.30.730.10">
    <property type="entry name" value="AP2/ERF domain"/>
    <property type="match status" value="1"/>
</dbReference>
<accession>W1P9C2</accession>
<feature type="region of interest" description="Disordered" evidence="7">
    <location>
        <begin position="203"/>
        <end position="256"/>
    </location>
</feature>
<evidence type="ECO:0000256" key="1">
    <source>
        <dbReference type="ARBA" id="ARBA00004123"/>
    </source>
</evidence>
<dbReference type="SUPFAM" id="SSF54171">
    <property type="entry name" value="DNA-binding domain"/>
    <property type="match status" value="1"/>
</dbReference>
<comment type="similarity">
    <text evidence="6">Belongs to the AP2/ERF transcription factor family. ERF subfamily.</text>
</comment>
<dbReference type="Proteomes" id="UP000017836">
    <property type="component" value="Unassembled WGS sequence"/>
</dbReference>
<dbReference type="EMBL" id="KI393888">
    <property type="protein sequence ID" value="ERN06502.1"/>
    <property type="molecule type" value="Genomic_DNA"/>
</dbReference>
<dbReference type="GO" id="GO:0000976">
    <property type="term" value="F:transcription cis-regulatory region binding"/>
    <property type="evidence" value="ECO:0000318"/>
    <property type="project" value="GO_Central"/>
</dbReference>
<dbReference type="PANTHER" id="PTHR31194:SF197">
    <property type="entry name" value="OS12G0582900 PROTEIN"/>
    <property type="match status" value="1"/>
</dbReference>
<gene>
    <name evidence="9" type="ORF">AMTR_s00058p00066390</name>
</gene>
<sequence>MEAEACSRASMKRKRQEGETNSAATSSPPSMAMAMMMMNLVPDHNGAHCANKSKVAEQSEAEAIVGVGGGGAGQEEIAMATAGGGGIPTNNHNRRVVGGPQTHHPHRSRKRFVGVRQRPSGRWVAEIKDTIQKIRLWLGTFDTAEDAARAYDEAACILRGANTRTNFWPASSSSPSSSSPALPSRISRMLRLRLLKASANRSSNDTASSALLDDHQPPLDSHHSHPHHHHQRWSTDPSSSLSLPSSSLSSLSGPPLEGFHNTEDYFDVNTSASASNTTGRGVVAAVAEDEEEEFEGGGEEMMVLDFEHQGGVVPYPFEIAQEMAGMPLEVQEEEEIPVVSQVPYSGGGGGGGGGDEVSMLRARFNYERNISASLYAINGISEFLRYTSNLRGDNSDNSQHQLQQQQQMTIEENGGDCRGAATDTDTGTSQSSSDHQIVVEGSDVTESFLWSSLDLPPICFVT</sequence>
<evidence type="ECO:0000256" key="6">
    <source>
        <dbReference type="ARBA" id="ARBA00024343"/>
    </source>
</evidence>
<evidence type="ECO:0000256" key="3">
    <source>
        <dbReference type="ARBA" id="ARBA00023125"/>
    </source>
</evidence>
<evidence type="ECO:0000256" key="4">
    <source>
        <dbReference type="ARBA" id="ARBA00023163"/>
    </source>
</evidence>
<dbReference type="InterPro" id="IPR016177">
    <property type="entry name" value="DNA-bd_dom_sf"/>
</dbReference>
<feature type="compositionally biased region" description="Basic and acidic residues" evidence="7">
    <location>
        <begin position="212"/>
        <end position="223"/>
    </location>
</feature>
<dbReference type="PROSITE" id="PS51032">
    <property type="entry name" value="AP2_ERF"/>
    <property type="match status" value="1"/>
</dbReference>
<evidence type="ECO:0000256" key="5">
    <source>
        <dbReference type="ARBA" id="ARBA00023242"/>
    </source>
</evidence>
<dbReference type="KEGG" id="atr:18434701"/>
<dbReference type="HOGENOM" id="CLU_055539_0_0_1"/>
<keyword evidence="2" id="KW-0805">Transcription regulation</keyword>
<dbReference type="GO" id="GO:0003700">
    <property type="term" value="F:DNA-binding transcription factor activity"/>
    <property type="evidence" value="ECO:0000318"/>
    <property type="project" value="GO_Central"/>
</dbReference>
<keyword evidence="5" id="KW-0539">Nucleus</keyword>
<keyword evidence="3" id="KW-0238">DNA-binding</keyword>
<evidence type="ECO:0000256" key="2">
    <source>
        <dbReference type="ARBA" id="ARBA00023015"/>
    </source>
</evidence>
<keyword evidence="10" id="KW-1185">Reference proteome</keyword>
<dbReference type="InterPro" id="IPR036955">
    <property type="entry name" value="AP2/ERF_dom_sf"/>
</dbReference>
<dbReference type="PRINTS" id="PR00367">
    <property type="entry name" value="ETHRSPELEMNT"/>
</dbReference>
<dbReference type="eggNOG" id="ENOG502QTZF">
    <property type="taxonomic scope" value="Eukaryota"/>
</dbReference>
<feature type="domain" description="AP2/ERF" evidence="8">
    <location>
        <begin position="111"/>
        <end position="168"/>
    </location>
</feature>
<feature type="compositionally biased region" description="Low complexity" evidence="7">
    <location>
        <begin position="418"/>
        <end position="434"/>
    </location>
</feature>
<keyword evidence="4" id="KW-0804">Transcription</keyword>
<dbReference type="OMA" id="QTATEEM"/>
<organism evidence="9 10">
    <name type="scientific">Amborella trichopoda</name>
    <dbReference type="NCBI Taxonomy" id="13333"/>
    <lineage>
        <taxon>Eukaryota</taxon>
        <taxon>Viridiplantae</taxon>
        <taxon>Streptophyta</taxon>
        <taxon>Embryophyta</taxon>
        <taxon>Tracheophyta</taxon>
        <taxon>Spermatophyta</taxon>
        <taxon>Magnoliopsida</taxon>
        <taxon>Amborellales</taxon>
        <taxon>Amborellaceae</taxon>
        <taxon>Amborella</taxon>
    </lineage>
</organism>
<evidence type="ECO:0000259" key="8">
    <source>
        <dbReference type="PROSITE" id="PS51032"/>
    </source>
</evidence>
<protein>
    <recommendedName>
        <fullName evidence="8">AP2/ERF domain-containing protein</fullName>
    </recommendedName>
</protein>
<evidence type="ECO:0000313" key="9">
    <source>
        <dbReference type="EMBL" id="ERN06502.1"/>
    </source>
</evidence>
<dbReference type="GO" id="GO:0005634">
    <property type="term" value="C:nucleus"/>
    <property type="evidence" value="ECO:0000318"/>
    <property type="project" value="GO_Central"/>
</dbReference>
<dbReference type="InterPro" id="IPR001471">
    <property type="entry name" value="AP2/ERF_dom"/>
</dbReference>
<feature type="region of interest" description="Disordered" evidence="7">
    <location>
        <begin position="1"/>
        <end position="29"/>
    </location>
</feature>
<name>W1P9C2_AMBTC</name>
<dbReference type="Gramene" id="ERN06502">
    <property type="protein sequence ID" value="ERN06502"/>
    <property type="gene ID" value="AMTR_s00058p00066390"/>
</dbReference>
<dbReference type="InterPro" id="IPR050913">
    <property type="entry name" value="AP2/ERF_ERF"/>
</dbReference>
<comment type="subcellular location">
    <subcellularLocation>
        <location evidence="1">Nucleus</location>
    </subcellularLocation>
</comment>
<dbReference type="FunFam" id="3.30.730.10:FF:000005">
    <property type="entry name" value="ethylene-responsive transcription factor RAP2-11"/>
    <property type="match status" value="1"/>
</dbReference>
<dbReference type="CDD" id="cd00018">
    <property type="entry name" value="AP2"/>
    <property type="match status" value="1"/>
</dbReference>
<dbReference type="OrthoDB" id="773121at2759"/>
<proteinExistence type="inferred from homology"/>
<reference evidence="10" key="1">
    <citation type="journal article" date="2013" name="Science">
        <title>The Amborella genome and the evolution of flowering plants.</title>
        <authorList>
            <consortium name="Amborella Genome Project"/>
        </authorList>
    </citation>
    <scope>NUCLEOTIDE SEQUENCE [LARGE SCALE GENOMIC DNA]</scope>
</reference>
<dbReference type="PANTHER" id="PTHR31194">
    <property type="entry name" value="SHN SHINE , DNA BINDING / TRANSCRIPTION FACTOR"/>
    <property type="match status" value="1"/>
</dbReference>